<dbReference type="AlphaFoldDB" id="T1CL49"/>
<proteinExistence type="predicted"/>
<sequence length="145" mass="15083">MTRKLSQRISTVLLALALPIAAQAAGLGGAALKQTDTAIAHAGMALGAKELKIAHMHLHHVINCLVGPAGKDFNAHFADPCKGMGQGAIVDAKGNAEAETDLHGALQQAEMGLKTTTLMAAHRRRAAGDAHLACRRRGEVIASRL</sequence>
<evidence type="ECO:0000313" key="1">
    <source>
        <dbReference type="EMBL" id="EQD69255.1"/>
    </source>
</evidence>
<organism evidence="1">
    <name type="scientific">mine drainage metagenome</name>
    <dbReference type="NCBI Taxonomy" id="410659"/>
    <lineage>
        <taxon>unclassified sequences</taxon>
        <taxon>metagenomes</taxon>
        <taxon>ecological metagenomes</taxon>
    </lineage>
</organism>
<feature type="non-terminal residue" evidence="1">
    <location>
        <position position="145"/>
    </location>
</feature>
<accession>T1CL49</accession>
<reference evidence="1" key="2">
    <citation type="journal article" date="2014" name="ISME J.">
        <title>Microbial stratification in low pH oxic and suboxic macroscopic growths along an acid mine drainage.</title>
        <authorList>
            <person name="Mendez-Garcia C."/>
            <person name="Mesa V."/>
            <person name="Sprenger R.R."/>
            <person name="Richter M."/>
            <person name="Diez M.S."/>
            <person name="Solano J."/>
            <person name="Bargiela R."/>
            <person name="Golyshina O.V."/>
            <person name="Manteca A."/>
            <person name="Ramos J.L."/>
            <person name="Gallego J.R."/>
            <person name="Llorente I."/>
            <person name="Martins Dos Santos V.A."/>
            <person name="Jensen O.N."/>
            <person name="Pelaez A.I."/>
            <person name="Sanchez J."/>
            <person name="Ferrer M."/>
        </authorList>
    </citation>
    <scope>NUCLEOTIDE SEQUENCE</scope>
</reference>
<reference evidence="1" key="1">
    <citation type="submission" date="2013-08" db="EMBL/GenBank/DDBJ databases">
        <authorList>
            <person name="Mendez C."/>
            <person name="Richter M."/>
            <person name="Ferrer M."/>
            <person name="Sanchez J."/>
        </authorList>
    </citation>
    <scope>NUCLEOTIDE SEQUENCE</scope>
</reference>
<protein>
    <submittedName>
        <fullName evidence="1">Uncharacterized protein</fullName>
    </submittedName>
</protein>
<gene>
    <name evidence="1" type="ORF">B2A_00139</name>
</gene>
<comment type="caution">
    <text evidence="1">The sequence shown here is derived from an EMBL/GenBank/DDBJ whole genome shotgun (WGS) entry which is preliminary data.</text>
</comment>
<dbReference type="EMBL" id="AUZZ01000102">
    <property type="protein sequence ID" value="EQD69255.1"/>
    <property type="molecule type" value="Genomic_DNA"/>
</dbReference>
<name>T1CL49_9ZZZZ</name>